<evidence type="ECO:0000256" key="2">
    <source>
        <dbReference type="SAM" id="Phobius"/>
    </source>
</evidence>
<dbReference type="AlphaFoldDB" id="A0A0H2M7P1"/>
<name>A0A0H2M7P1_VARPD</name>
<keyword evidence="2" id="KW-0812">Transmembrane</keyword>
<sequence>MLFARLRQFAEAHHRLRCVAGIVLILLQPFIAVHFRCDGLEDEPQLRVRSASETTQFEVDARADHSADRETTIFAQTWASIDRPHALHLALDNLLAMILALLPLVVVLVRLSAPAEREIPERVPHHSGAPPAAEPWRRLPPTAAPPLGI</sequence>
<feature type="transmembrane region" description="Helical" evidence="2">
    <location>
        <begin position="94"/>
        <end position="113"/>
    </location>
</feature>
<keyword evidence="4" id="KW-1185">Reference proteome</keyword>
<evidence type="ECO:0000313" key="3">
    <source>
        <dbReference type="EMBL" id="KLN56767.1"/>
    </source>
</evidence>
<dbReference type="Proteomes" id="UP000035170">
    <property type="component" value="Unassembled WGS sequence"/>
</dbReference>
<feature type="transmembrane region" description="Helical" evidence="2">
    <location>
        <begin position="16"/>
        <end position="35"/>
    </location>
</feature>
<evidence type="ECO:0000313" key="4">
    <source>
        <dbReference type="Proteomes" id="UP000035170"/>
    </source>
</evidence>
<accession>A0A0H2M7P1</accession>
<organism evidence="3 4">
    <name type="scientific">Variovorax paradoxus</name>
    <dbReference type="NCBI Taxonomy" id="34073"/>
    <lineage>
        <taxon>Bacteria</taxon>
        <taxon>Pseudomonadati</taxon>
        <taxon>Pseudomonadota</taxon>
        <taxon>Betaproteobacteria</taxon>
        <taxon>Burkholderiales</taxon>
        <taxon>Comamonadaceae</taxon>
        <taxon>Variovorax</taxon>
    </lineage>
</organism>
<feature type="region of interest" description="Disordered" evidence="1">
    <location>
        <begin position="121"/>
        <end position="149"/>
    </location>
</feature>
<reference evidence="3 4" key="1">
    <citation type="submission" date="2015-03" db="EMBL/GenBank/DDBJ databases">
        <title>Genome sequence of Variovorax paradoxus TBEA6.</title>
        <authorList>
            <person name="Poehlein A."/>
            <person name="Schuldes J."/>
            <person name="Wuebbeler J.H."/>
            <person name="Hiessl S."/>
            <person name="Steinbuechel A."/>
            <person name="Daniel R."/>
        </authorList>
    </citation>
    <scope>NUCLEOTIDE SEQUENCE [LARGE SCALE GENOMIC DNA]</scope>
    <source>
        <strain evidence="3 4">TBEA6</strain>
    </source>
</reference>
<dbReference type="PATRIC" id="fig|34073.19.peg.2022"/>
<protein>
    <submittedName>
        <fullName evidence="3">Uncharacterized protein</fullName>
    </submittedName>
</protein>
<evidence type="ECO:0000256" key="1">
    <source>
        <dbReference type="SAM" id="MobiDB-lite"/>
    </source>
</evidence>
<dbReference type="EMBL" id="JZWI01000009">
    <property type="protein sequence ID" value="KLN56767.1"/>
    <property type="molecule type" value="Genomic_DNA"/>
</dbReference>
<gene>
    <name evidence="3" type="ORF">VPARA_19700</name>
</gene>
<keyword evidence="2" id="KW-1133">Transmembrane helix</keyword>
<keyword evidence="2" id="KW-0472">Membrane</keyword>
<comment type="caution">
    <text evidence="3">The sequence shown here is derived from an EMBL/GenBank/DDBJ whole genome shotgun (WGS) entry which is preliminary data.</text>
</comment>
<dbReference type="RefSeq" id="WP_047784350.1">
    <property type="nucleotide sequence ID" value="NZ_JZWI01000009.1"/>
</dbReference>
<proteinExistence type="predicted"/>